<evidence type="ECO:0000256" key="4">
    <source>
        <dbReference type="ARBA" id="ARBA00023128"/>
    </source>
</evidence>
<dbReference type="GO" id="GO:0003735">
    <property type="term" value="F:structural constituent of ribosome"/>
    <property type="evidence" value="ECO:0007669"/>
    <property type="project" value="InterPro"/>
</dbReference>
<evidence type="ECO:0000256" key="3">
    <source>
        <dbReference type="ARBA" id="ARBA00022980"/>
    </source>
</evidence>
<comment type="caution">
    <text evidence="7">The sequence shown here is derived from an EMBL/GenBank/DDBJ whole genome shotgun (WGS) entry which is preliminary data.</text>
</comment>
<dbReference type="AlphaFoldDB" id="A0A250X7F9"/>
<evidence type="ECO:0000256" key="6">
    <source>
        <dbReference type="ARBA" id="ARBA00035289"/>
    </source>
</evidence>
<gene>
    <name evidence="7" type="ORF">CEUSTIGMA_g6426.t1</name>
</gene>
<dbReference type="Gene3D" id="6.10.330.20">
    <property type="match status" value="1"/>
</dbReference>
<dbReference type="GO" id="GO:0032543">
    <property type="term" value="P:mitochondrial translation"/>
    <property type="evidence" value="ECO:0007669"/>
    <property type="project" value="TreeGrafter"/>
</dbReference>
<dbReference type="InterPro" id="IPR038340">
    <property type="entry name" value="MRP-L47_sf"/>
</dbReference>
<keyword evidence="8" id="KW-1185">Reference proteome</keyword>
<comment type="similarity">
    <text evidence="2">Belongs to the universal ribosomal protein uL29 family.</text>
</comment>
<evidence type="ECO:0000313" key="7">
    <source>
        <dbReference type="EMBL" id="GAX78986.1"/>
    </source>
</evidence>
<dbReference type="EMBL" id="BEGY01000037">
    <property type="protein sequence ID" value="GAX78986.1"/>
    <property type="molecule type" value="Genomic_DNA"/>
</dbReference>
<evidence type="ECO:0000313" key="8">
    <source>
        <dbReference type="Proteomes" id="UP000232323"/>
    </source>
</evidence>
<dbReference type="GO" id="GO:0005762">
    <property type="term" value="C:mitochondrial large ribosomal subunit"/>
    <property type="evidence" value="ECO:0007669"/>
    <property type="project" value="TreeGrafter"/>
</dbReference>
<dbReference type="InterPro" id="IPR010729">
    <property type="entry name" value="Ribosomal_uL29_mit"/>
</dbReference>
<evidence type="ECO:0000256" key="1">
    <source>
        <dbReference type="ARBA" id="ARBA00004173"/>
    </source>
</evidence>
<dbReference type="Proteomes" id="UP000232323">
    <property type="component" value="Unassembled WGS sequence"/>
</dbReference>
<evidence type="ECO:0000256" key="2">
    <source>
        <dbReference type="ARBA" id="ARBA00009254"/>
    </source>
</evidence>
<evidence type="ECO:0000256" key="5">
    <source>
        <dbReference type="ARBA" id="ARBA00023274"/>
    </source>
</evidence>
<organism evidence="7 8">
    <name type="scientific">Chlamydomonas eustigma</name>
    <dbReference type="NCBI Taxonomy" id="1157962"/>
    <lineage>
        <taxon>Eukaryota</taxon>
        <taxon>Viridiplantae</taxon>
        <taxon>Chlorophyta</taxon>
        <taxon>core chlorophytes</taxon>
        <taxon>Chlorophyceae</taxon>
        <taxon>CS clade</taxon>
        <taxon>Chlamydomonadales</taxon>
        <taxon>Chlamydomonadaceae</taxon>
        <taxon>Chlamydomonas</taxon>
    </lineage>
</organism>
<protein>
    <recommendedName>
        <fullName evidence="6">Large ribosomal subunit protein uL29m</fullName>
    </recommendedName>
</protein>
<keyword evidence="3" id="KW-0689">Ribosomal protein</keyword>
<dbReference type="PANTHER" id="PTHR21183:SF18">
    <property type="entry name" value="LARGE RIBOSOMAL SUBUNIT PROTEIN UL29M"/>
    <property type="match status" value="1"/>
</dbReference>
<dbReference type="OrthoDB" id="270763at2759"/>
<name>A0A250X7F9_9CHLO</name>
<dbReference type="PANTHER" id="PTHR21183">
    <property type="entry name" value="RIBOSOMAL PROTEIN L47, MITOCHONDRIAL-RELATED"/>
    <property type="match status" value="1"/>
</dbReference>
<reference evidence="7 8" key="1">
    <citation type="submission" date="2017-08" db="EMBL/GenBank/DDBJ databases">
        <title>Acidophilic green algal genome provides insights into adaptation to an acidic environment.</title>
        <authorList>
            <person name="Hirooka S."/>
            <person name="Hirose Y."/>
            <person name="Kanesaki Y."/>
            <person name="Higuchi S."/>
            <person name="Fujiwara T."/>
            <person name="Onuma R."/>
            <person name="Era A."/>
            <person name="Ohbayashi R."/>
            <person name="Uzuka A."/>
            <person name="Nozaki H."/>
            <person name="Yoshikawa H."/>
            <person name="Miyagishima S.Y."/>
        </authorList>
    </citation>
    <scope>NUCLEOTIDE SEQUENCE [LARGE SCALE GENOMIC DNA]</scope>
    <source>
        <strain evidence="7 8">NIES-2499</strain>
    </source>
</reference>
<dbReference type="Pfam" id="PF06984">
    <property type="entry name" value="MRP-L47"/>
    <property type="match status" value="1"/>
</dbReference>
<proteinExistence type="inferred from homology"/>
<dbReference type="STRING" id="1157962.A0A250X7F9"/>
<sequence length="166" mass="19635">MLSMILRSSKCLIETLQNFSKQSCEHSVFHISNASLFTSSASKDLREFIDWSYHHGGEPEAHGRAWQREELRLKGWNDLHKLWHLCCKERNLLLTEMGWRGIPKDHDEQMLMGMPRGSPKEDDVHRLRYVEVKKTLKRIKTVLRERVIHEVDPMKREQMVTVIMAK</sequence>
<keyword evidence="4" id="KW-0496">Mitochondrion</keyword>
<accession>A0A250X7F9</accession>
<keyword evidence="5" id="KW-0687">Ribonucleoprotein</keyword>
<comment type="subcellular location">
    <subcellularLocation>
        <location evidence="1">Mitochondrion</location>
    </subcellularLocation>
</comment>